<gene>
    <name evidence="2" type="ORF">SKAU_G00185480</name>
</gene>
<proteinExistence type="predicted"/>
<sequence length="95" mass="10416">MDDIILHSFSSPSETESGFPSRHGVQPHTVLLCLTRNRWRPAAFPCSLPPSGGIATVSSAVQGRPLLCITAVVTAVYKHFPEERAQFARTVRRSL</sequence>
<accession>A0A9Q1FCL8</accession>
<keyword evidence="3" id="KW-1185">Reference proteome</keyword>
<evidence type="ECO:0000313" key="2">
    <source>
        <dbReference type="EMBL" id="KAJ8355754.1"/>
    </source>
</evidence>
<feature type="compositionally biased region" description="Polar residues" evidence="1">
    <location>
        <begin position="8"/>
        <end position="18"/>
    </location>
</feature>
<protein>
    <submittedName>
        <fullName evidence="2">Uncharacterized protein</fullName>
    </submittedName>
</protein>
<reference evidence="2" key="1">
    <citation type="journal article" date="2023" name="Science">
        <title>Genome structures resolve the early diversification of teleost fishes.</title>
        <authorList>
            <person name="Parey E."/>
            <person name="Louis A."/>
            <person name="Montfort J."/>
            <person name="Bouchez O."/>
            <person name="Roques C."/>
            <person name="Iampietro C."/>
            <person name="Lluch J."/>
            <person name="Castinel A."/>
            <person name="Donnadieu C."/>
            <person name="Desvignes T."/>
            <person name="Floi Bucao C."/>
            <person name="Jouanno E."/>
            <person name="Wen M."/>
            <person name="Mejri S."/>
            <person name="Dirks R."/>
            <person name="Jansen H."/>
            <person name="Henkel C."/>
            <person name="Chen W.J."/>
            <person name="Zahm M."/>
            <person name="Cabau C."/>
            <person name="Klopp C."/>
            <person name="Thompson A.W."/>
            <person name="Robinson-Rechavi M."/>
            <person name="Braasch I."/>
            <person name="Lecointre G."/>
            <person name="Bobe J."/>
            <person name="Postlethwait J.H."/>
            <person name="Berthelot C."/>
            <person name="Roest Crollius H."/>
            <person name="Guiguen Y."/>
        </authorList>
    </citation>
    <scope>NUCLEOTIDE SEQUENCE</scope>
    <source>
        <strain evidence="2">WJC10195</strain>
    </source>
</reference>
<organism evidence="2 3">
    <name type="scientific">Synaphobranchus kaupii</name>
    <name type="common">Kaup's arrowtooth eel</name>
    <dbReference type="NCBI Taxonomy" id="118154"/>
    <lineage>
        <taxon>Eukaryota</taxon>
        <taxon>Metazoa</taxon>
        <taxon>Chordata</taxon>
        <taxon>Craniata</taxon>
        <taxon>Vertebrata</taxon>
        <taxon>Euteleostomi</taxon>
        <taxon>Actinopterygii</taxon>
        <taxon>Neopterygii</taxon>
        <taxon>Teleostei</taxon>
        <taxon>Anguilliformes</taxon>
        <taxon>Synaphobranchidae</taxon>
        <taxon>Synaphobranchus</taxon>
    </lineage>
</organism>
<dbReference type="Proteomes" id="UP001152622">
    <property type="component" value="Chromosome 6"/>
</dbReference>
<name>A0A9Q1FCL8_SYNKA</name>
<feature type="region of interest" description="Disordered" evidence="1">
    <location>
        <begin position="1"/>
        <end position="24"/>
    </location>
</feature>
<dbReference type="AlphaFoldDB" id="A0A9Q1FCL8"/>
<evidence type="ECO:0000256" key="1">
    <source>
        <dbReference type="SAM" id="MobiDB-lite"/>
    </source>
</evidence>
<evidence type="ECO:0000313" key="3">
    <source>
        <dbReference type="Proteomes" id="UP001152622"/>
    </source>
</evidence>
<comment type="caution">
    <text evidence="2">The sequence shown here is derived from an EMBL/GenBank/DDBJ whole genome shotgun (WGS) entry which is preliminary data.</text>
</comment>
<dbReference type="EMBL" id="JAINUF010000006">
    <property type="protein sequence ID" value="KAJ8355754.1"/>
    <property type="molecule type" value="Genomic_DNA"/>
</dbReference>